<dbReference type="PANTHER" id="PTHR39338:SF7">
    <property type="entry name" value="BLL6692 PROTEIN"/>
    <property type="match status" value="1"/>
</dbReference>
<dbReference type="EMBL" id="AP024145">
    <property type="protein sequence ID" value="BCM84701.1"/>
    <property type="molecule type" value="Genomic_DNA"/>
</dbReference>
<dbReference type="Pfam" id="PF05762">
    <property type="entry name" value="VWA_CoxE"/>
    <property type="match status" value="1"/>
</dbReference>
<proteinExistence type="predicted"/>
<accession>A0A8H8WUK1</accession>
<gene>
    <name evidence="1" type="ORF">mvi_31620</name>
</gene>
<dbReference type="InterPro" id="IPR008912">
    <property type="entry name" value="Uncharacterised_CoxE"/>
</dbReference>
<organism evidence="1 2">
    <name type="scientific">Methylobacterium indicum</name>
    <dbReference type="NCBI Taxonomy" id="1775910"/>
    <lineage>
        <taxon>Bacteria</taxon>
        <taxon>Pseudomonadati</taxon>
        <taxon>Pseudomonadota</taxon>
        <taxon>Alphaproteobacteria</taxon>
        <taxon>Hyphomicrobiales</taxon>
        <taxon>Methylobacteriaceae</taxon>
        <taxon>Methylobacterium</taxon>
    </lineage>
</organism>
<name>A0A8H8WUK1_9HYPH</name>
<reference evidence="1" key="1">
    <citation type="submission" date="2020-11" db="EMBL/GenBank/DDBJ databases">
        <title>Complete genome sequence of a novel pathogenic Methylobacterium strain isolated from rice in Vietnam.</title>
        <authorList>
            <person name="Lai K."/>
            <person name="Okazaki S."/>
            <person name="Higashi K."/>
            <person name="Mori H."/>
            <person name="Toyoda A."/>
            <person name="Kurokawa K."/>
        </authorList>
    </citation>
    <scope>NUCLEOTIDE SEQUENCE</scope>
    <source>
        <strain evidence="1">VL1</strain>
    </source>
</reference>
<dbReference type="KEGG" id="mind:mvi_31620"/>
<dbReference type="Proteomes" id="UP000663508">
    <property type="component" value="Chromosome"/>
</dbReference>
<dbReference type="AlphaFoldDB" id="A0A8H8WUK1"/>
<protein>
    <submittedName>
        <fullName evidence="1">VWA domain-containing protein</fullName>
    </submittedName>
</protein>
<sequence length="395" mass="45616">MIGAMLLSFFTELRAAKVPVSLREYLTLLEALDRDLADQRVEDFYYLARTALVKDERNLDKFDRVFGRVFKGVVTVGEAVEPQAIPEEWLRKLAEKYLTEEERAQLQALGWDKLFETLKQRLAEQKERHQGGSKWIGTGGTSPFGAYGYNPEGIRIGQDGNRNFRAVKVWDQRTFKDLDDSAELGARTIRLALRRLRRFARTGAADELDLDGTIRETARHGMLDLRLRPERRNAVKVLLFLDVGGSMDWHVELAEQLFSAARSEFKHFEHFYFHNCLYETVWKENRRRHTEGTPLLDVIRTYPSDYRVVFVGDAAMSPYEIAMAGGSVEHWNEEAGQVWLNRVLDHFPKVAWLNPVPQAQWGYTQSNAMIRQIFSGRMYPLTLEGIDQATRALLR</sequence>
<evidence type="ECO:0000313" key="1">
    <source>
        <dbReference type="EMBL" id="BCM84701.1"/>
    </source>
</evidence>
<evidence type="ECO:0000313" key="2">
    <source>
        <dbReference type="Proteomes" id="UP000663508"/>
    </source>
</evidence>
<dbReference type="PANTHER" id="PTHR39338">
    <property type="entry name" value="BLL5662 PROTEIN-RELATED"/>
    <property type="match status" value="1"/>
</dbReference>